<dbReference type="AlphaFoldDB" id="A0AAW1SRW0"/>
<accession>A0AAW1SRW0</accession>
<proteinExistence type="predicted"/>
<name>A0AAW1SRW0_9CHLO</name>
<dbReference type="EMBL" id="JALJOV010001169">
    <property type="protein sequence ID" value="KAK9852851.1"/>
    <property type="molecule type" value="Genomic_DNA"/>
</dbReference>
<feature type="region of interest" description="Disordered" evidence="1">
    <location>
        <begin position="1"/>
        <end position="38"/>
    </location>
</feature>
<evidence type="ECO:0000256" key="1">
    <source>
        <dbReference type="SAM" id="MobiDB-lite"/>
    </source>
</evidence>
<sequence>MALEKINLLSKKEQQATSERGAHAPNVAQRGPGLSPSGRQAMQLVQEVKVQTLVNELHTLGLKGASLLDRQKATQQTVQAIHDACSLCARPDTQACFRPHPDFSKAAAGRNLDARAMVEGVLRGRCHLLMRVSQGPLASKSNPSELLLAPVEAYQATEASYLSELARLLPAGHGNATSAAEDQGAELVVELGLLFTLRMHANRGAMIQAQHNCLQNAGKIGRQQQLIIAQVLGKANLTEAQTAELLTVRERYMGGTRRILQQRQALWQAVEANLQDSSLESGPPQAERKVYAFEKVLELQRNMDEYHANFAWLVREWLLRLLTPIQVGVILAGCSTTDGMDDGPDKSVECIGICMLEVLAHQHNAAFFESVSEMLHSLSIPTP</sequence>
<dbReference type="Proteomes" id="UP001485043">
    <property type="component" value="Unassembled WGS sequence"/>
</dbReference>
<evidence type="ECO:0000313" key="2">
    <source>
        <dbReference type="EMBL" id="KAK9852851.1"/>
    </source>
</evidence>
<protein>
    <submittedName>
        <fullName evidence="2">Uncharacterized protein</fullName>
    </submittedName>
</protein>
<keyword evidence="3" id="KW-1185">Reference proteome</keyword>
<gene>
    <name evidence="2" type="ORF">WJX84_003109</name>
</gene>
<organism evidence="2 3">
    <name type="scientific">Apatococcus fuscideae</name>
    <dbReference type="NCBI Taxonomy" id="2026836"/>
    <lineage>
        <taxon>Eukaryota</taxon>
        <taxon>Viridiplantae</taxon>
        <taxon>Chlorophyta</taxon>
        <taxon>core chlorophytes</taxon>
        <taxon>Trebouxiophyceae</taxon>
        <taxon>Chlorellales</taxon>
        <taxon>Chlorellaceae</taxon>
        <taxon>Apatococcus</taxon>
    </lineage>
</organism>
<reference evidence="2 3" key="1">
    <citation type="journal article" date="2024" name="Nat. Commun.">
        <title>Phylogenomics reveals the evolutionary origins of lichenization in chlorophyte algae.</title>
        <authorList>
            <person name="Puginier C."/>
            <person name="Libourel C."/>
            <person name="Otte J."/>
            <person name="Skaloud P."/>
            <person name="Haon M."/>
            <person name="Grisel S."/>
            <person name="Petersen M."/>
            <person name="Berrin J.G."/>
            <person name="Delaux P.M."/>
            <person name="Dal Grande F."/>
            <person name="Keller J."/>
        </authorList>
    </citation>
    <scope>NUCLEOTIDE SEQUENCE [LARGE SCALE GENOMIC DNA]</scope>
    <source>
        <strain evidence="2 3">SAG 2523</strain>
    </source>
</reference>
<evidence type="ECO:0000313" key="3">
    <source>
        <dbReference type="Proteomes" id="UP001485043"/>
    </source>
</evidence>
<comment type="caution">
    <text evidence="2">The sequence shown here is derived from an EMBL/GenBank/DDBJ whole genome shotgun (WGS) entry which is preliminary data.</text>
</comment>